<evidence type="ECO:0000313" key="1">
    <source>
        <dbReference type="EMBL" id="CAF5001947.1"/>
    </source>
</evidence>
<sequence>DKETTIKIDEQQITKKSNLKQTKADQELLEKVTTDGSLKLYLPAQTDSSSNLPSQTN</sequence>
<name>A0A822A638_9BILA</name>
<gene>
    <name evidence="1" type="ORF">UJA718_LOCUS50247</name>
</gene>
<dbReference type="AlphaFoldDB" id="A0A822A638"/>
<reference evidence="1" key="1">
    <citation type="submission" date="2021-02" db="EMBL/GenBank/DDBJ databases">
        <authorList>
            <person name="Nowell W R."/>
        </authorList>
    </citation>
    <scope>NUCLEOTIDE SEQUENCE</scope>
</reference>
<comment type="caution">
    <text evidence="1">The sequence shown here is derived from an EMBL/GenBank/DDBJ whole genome shotgun (WGS) entry which is preliminary data.</text>
</comment>
<keyword evidence="2" id="KW-1185">Reference proteome</keyword>
<feature type="non-terminal residue" evidence="1">
    <location>
        <position position="57"/>
    </location>
</feature>
<evidence type="ECO:0000313" key="2">
    <source>
        <dbReference type="Proteomes" id="UP000663873"/>
    </source>
</evidence>
<dbReference type="Proteomes" id="UP000663873">
    <property type="component" value="Unassembled WGS sequence"/>
</dbReference>
<organism evidence="1 2">
    <name type="scientific">Rotaria socialis</name>
    <dbReference type="NCBI Taxonomy" id="392032"/>
    <lineage>
        <taxon>Eukaryota</taxon>
        <taxon>Metazoa</taxon>
        <taxon>Spiralia</taxon>
        <taxon>Gnathifera</taxon>
        <taxon>Rotifera</taxon>
        <taxon>Eurotatoria</taxon>
        <taxon>Bdelloidea</taxon>
        <taxon>Philodinida</taxon>
        <taxon>Philodinidae</taxon>
        <taxon>Rotaria</taxon>
    </lineage>
</organism>
<feature type="non-terminal residue" evidence="1">
    <location>
        <position position="1"/>
    </location>
</feature>
<accession>A0A822A638</accession>
<protein>
    <submittedName>
        <fullName evidence="1">Uncharacterized protein</fullName>
    </submittedName>
</protein>
<dbReference type="EMBL" id="CAJOBP010110926">
    <property type="protein sequence ID" value="CAF5001947.1"/>
    <property type="molecule type" value="Genomic_DNA"/>
</dbReference>
<proteinExistence type="predicted"/>